<dbReference type="EMBL" id="CP038151">
    <property type="protein sequence ID" value="QBR03723.1"/>
    <property type="molecule type" value="Genomic_DNA"/>
</dbReference>
<dbReference type="InterPro" id="IPR050300">
    <property type="entry name" value="GDXG_lipolytic_enzyme"/>
</dbReference>
<dbReference type="Proteomes" id="UP000295727">
    <property type="component" value="Chromosome 4"/>
</dbReference>
<evidence type="ECO:0000259" key="4">
    <source>
        <dbReference type="Pfam" id="PF07859"/>
    </source>
</evidence>
<dbReference type="AlphaFoldDB" id="A0A4V1B0R8"/>
<reference evidence="5 6" key="1">
    <citation type="submission" date="2019-03" db="EMBL/GenBank/DDBJ databases">
        <title>Paraburkholderia sp. 7MH5, isolated from subtropical forest soil.</title>
        <authorList>
            <person name="Gao Z.-H."/>
            <person name="Qiu L.-H."/>
        </authorList>
    </citation>
    <scope>NUCLEOTIDE SEQUENCE [LARGE SCALE GENOMIC DNA]</scope>
    <source>
        <strain evidence="5 6">7MH5</strain>
    </source>
</reference>
<accession>A0A4V1B0R8</accession>
<dbReference type="InterPro" id="IPR002168">
    <property type="entry name" value="Lipase_GDXG_HIS_AS"/>
</dbReference>
<keyword evidence="2 5" id="KW-0378">Hydrolase</keyword>
<dbReference type="InterPro" id="IPR029058">
    <property type="entry name" value="AB_hydrolase_fold"/>
</dbReference>
<evidence type="ECO:0000313" key="5">
    <source>
        <dbReference type="EMBL" id="QBR03723.1"/>
    </source>
</evidence>
<sequence length="363" mass="38608">MNVVFVTRRGACTLRGAIHNGWIGALAWAASVIVLFGLVECAAYAEGPTVSPDVATAAFLAETAKEGGAPHGEFSAKQVRDAFSRLQANAGVDKSGSDVITRTIDQNGVSVSISIVRPKGEAGVLPAFLFLHGGGWVAGDFPSHERMVLELVRQSGAAAIFVNYSRAPEAPYPKALDEVYAASVWAAAHGKEVGVDGSRLAVVGNSAGGNLAAALCLLAKSHNAPKLRFEGLMWPVLATDFHDGSYQRYAHGYSPGPKLMEWFWNQYVPNVKERENIYAAPLRATVDQLRGLPPTLIQLAQLDVVHDEGASYGRKLDAAGVAVTTTSYSGTIHNFSVLNALAHDAPSEAAIRQLATELRVHLR</sequence>
<dbReference type="PROSITE" id="PS01173">
    <property type="entry name" value="LIPASE_GDXG_HIS"/>
    <property type="match status" value="1"/>
</dbReference>
<comment type="similarity">
    <text evidence="1">Belongs to the 'GDXG' lipolytic enzyme family.</text>
</comment>
<evidence type="ECO:0000313" key="6">
    <source>
        <dbReference type="Proteomes" id="UP000295727"/>
    </source>
</evidence>
<gene>
    <name evidence="5" type="ORF">E1956_42265</name>
</gene>
<dbReference type="SUPFAM" id="SSF53474">
    <property type="entry name" value="alpha/beta-Hydrolases"/>
    <property type="match status" value="1"/>
</dbReference>
<dbReference type="Gene3D" id="3.40.50.1820">
    <property type="entry name" value="alpha/beta hydrolase"/>
    <property type="match status" value="1"/>
</dbReference>
<name>A0A4V1B0R8_9BURK</name>
<feature type="domain" description="Alpha/beta hydrolase fold-3" evidence="4">
    <location>
        <begin position="129"/>
        <end position="335"/>
    </location>
</feature>
<organism evidence="5 6">
    <name type="scientific">Paraburkholderia pallida</name>
    <dbReference type="NCBI Taxonomy" id="2547399"/>
    <lineage>
        <taxon>Bacteria</taxon>
        <taxon>Pseudomonadati</taxon>
        <taxon>Pseudomonadota</taxon>
        <taxon>Betaproteobacteria</taxon>
        <taxon>Burkholderiales</taxon>
        <taxon>Burkholderiaceae</taxon>
        <taxon>Paraburkholderia</taxon>
    </lineage>
</organism>
<evidence type="ECO:0000256" key="2">
    <source>
        <dbReference type="ARBA" id="ARBA00022801"/>
    </source>
</evidence>
<evidence type="ECO:0000256" key="1">
    <source>
        <dbReference type="ARBA" id="ARBA00010515"/>
    </source>
</evidence>
<dbReference type="PANTHER" id="PTHR48081:SF8">
    <property type="entry name" value="ALPHA_BETA HYDROLASE FOLD-3 DOMAIN-CONTAINING PROTEIN-RELATED"/>
    <property type="match status" value="1"/>
</dbReference>
<protein>
    <submittedName>
        <fullName evidence="5">Alpha/beta hydrolase</fullName>
    </submittedName>
</protein>
<dbReference type="InterPro" id="IPR013094">
    <property type="entry name" value="AB_hydrolase_3"/>
</dbReference>
<keyword evidence="3" id="KW-1133">Transmembrane helix</keyword>
<dbReference type="Pfam" id="PF07859">
    <property type="entry name" value="Abhydrolase_3"/>
    <property type="match status" value="1"/>
</dbReference>
<keyword evidence="6" id="KW-1185">Reference proteome</keyword>
<dbReference type="GO" id="GO:0016787">
    <property type="term" value="F:hydrolase activity"/>
    <property type="evidence" value="ECO:0007669"/>
    <property type="project" value="UniProtKB-KW"/>
</dbReference>
<feature type="transmembrane region" description="Helical" evidence="3">
    <location>
        <begin position="21"/>
        <end position="39"/>
    </location>
</feature>
<evidence type="ECO:0000256" key="3">
    <source>
        <dbReference type="SAM" id="Phobius"/>
    </source>
</evidence>
<dbReference type="RefSeq" id="WP_134759404.1">
    <property type="nucleotide sequence ID" value="NZ_CP038151.1"/>
</dbReference>
<keyword evidence="3" id="KW-0812">Transmembrane</keyword>
<dbReference type="OrthoDB" id="9794445at2"/>
<dbReference type="PANTHER" id="PTHR48081">
    <property type="entry name" value="AB HYDROLASE SUPERFAMILY PROTEIN C4A8.06C"/>
    <property type="match status" value="1"/>
</dbReference>
<dbReference type="KEGG" id="ppai:E1956_42265"/>
<keyword evidence="3" id="KW-0472">Membrane</keyword>
<proteinExistence type="inferred from homology"/>